<feature type="chain" id="PRO_5046839817" evidence="1">
    <location>
        <begin position="23"/>
        <end position="134"/>
    </location>
</feature>
<feature type="signal peptide" evidence="1">
    <location>
        <begin position="1"/>
        <end position="22"/>
    </location>
</feature>
<evidence type="ECO:0000256" key="1">
    <source>
        <dbReference type="SAM" id="SignalP"/>
    </source>
</evidence>
<proteinExistence type="predicted"/>
<organism evidence="3 4">
    <name type="scientific">Hymenobacter cellulosivorans</name>
    <dbReference type="NCBI Taxonomy" id="2932249"/>
    <lineage>
        <taxon>Bacteria</taxon>
        <taxon>Pseudomonadati</taxon>
        <taxon>Bacteroidota</taxon>
        <taxon>Cytophagia</taxon>
        <taxon>Cytophagales</taxon>
        <taxon>Hymenobacteraceae</taxon>
        <taxon>Hymenobacter</taxon>
    </lineage>
</organism>
<dbReference type="Pfam" id="PF18962">
    <property type="entry name" value="Por_Secre_tail"/>
    <property type="match status" value="1"/>
</dbReference>
<dbReference type="InterPro" id="IPR026444">
    <property type="entry name" value="Secre_tail"/>
</dbReference>
<accession>A0ABY4F9R0</accession>
<evidence type="ECO:0000313" key="3">
    <source>
        <dbReference type="EMBL" id="UOQ53165.1"/>
    </source>
</evidence>
<evidence type="ECO:0000313" key="4">
    <source>
        <dbReference type="Proteomes" id="UP000831785"/>
    </source>
</evidence>
<dbReference type="EMBL" id="CP095049">
    <property type="protein sequence ID" value="UOQ53165.1"/>
    <property type="molecule type" value="Genomic_DNA"/>
</dbReference>
<feature type="domain" description="Secretion system C-terminal sorting" evidence="2">
    <location>
        <begin position="55"/>
        <end position="130"/>
    </location>
</feature>
<dbReference type="Proteomes" id="UP000831785">
    <property type="component" value="Chromosome"/>
</dbReference>
<keyword evidence="1" id="KW-0732">Signal</keyword>
<dbReference type="RefSeq" id="WP_244718037.1">
    <property type="nucleotide sequence ID" value="NZ_CP095049.1"/>
</dbReference>
<gene>
    <name evidence="3" type="ORF">MUN80_00035</name>
</gene>
<sequence>MKTSTRLVLLLTLVLAQASTMAAGVSLAVGHKHQSSRIDNAPVRLTEQAAPVLSIYPNPSRGLVTVAVTPKTADNYKLRLSNIIGREVRLIALRPDLEADGLQINLSDLPAGVYFYSLLVNDKVVSTKRLVLQN</sequence>
<dbReference type="NCBIfam" id="TIGR04183">
    <property type="entry name" value="Por_Secre_tail"/>
    <property type="match status" value="1"/>
</dbReference>
<evidence type="ECO:0000259" key="2">
    <source>
        <dbReference type="Pfam" id="PF18962"/>
    </source>
</evidence>
<reference evidence="3 4" key="1">
    <citation type="submission" date="2022-04" db="EMBL/GenBank/DDBJ databases">
        <title>Hymenobacter sp. isolated from the air.</title>
        <authorList>
            <person name="Won M."/>
            <person name="Lee C.-M."/>
            <person name="Woen H.-Y."/>
            <person name="Kwon S.-W."/>
        </authorList>
    </citation>
    <scope>NUCLEOTIDE SEQUENCE [LARGE SCALE GENOMIC DNA]</scope>
    <source>
        <strain evidence="4">5116 S-27</strain>
    </source>
</reference>
<keyword evidence="4" id="KW-1185">Reference proteome</keyword>
<name>A0ABY4F9R0_9BACT</name>
<protein>
    <submittedName>
        <fullName evidence="3">T9SS type A sorting domain-containing protein</fullName>
    </submittedName>
</protein>